<sequence>MTPILQLENICKTYPMGKETLQVLKNVSFSVEPGSFVAIVGPSGCGKSTLLHLIGGLERPSGGSIRFCGREIAGFSEKQLDRYRLENIGMIFQQFYLIPHLSAAGNVEMPLALAGVGPIERKRRADELLKLVGLEDRKRHRPNQLSGGQKQRVAIARALALNPTLLLADEPTGSLDSKTGQTILELLKNIAREHGTTILMVTHSPEIAAQADHVISMLDGEVVGETRRTAGRAAVAASGLEAASVDASGVSSAGSFYDRNTRQKKTGNMSTASALRHAMHNLVLKRWRTLLVSFGASIGICGIALMLALGLGLEAKIKKEVEPLLDPGVLRLSAEADEYKPLDRDTMVKVREVPGVKDVFYQYAFRAGIMRDSKNTTDVVYSAKPESSLSKTDKSRLIAGTYPKTDRDIALGESLAETLLAEGETVQDLVGKPVTVYFSNGGEFASKTEQHEMIVSGIIRNALFGLEGGSQIQYEFAEKLSASLDVEGVPRPSGAVLAVVENDKNIRQVKQALEQLNTHPKSAEDIFRTITNYFRLIQGILGTFAGISLIVSSIMIGIVMYVNVLERIKEIGLLRALGARRKDIRRIFLTEAGTLGFWGGLLGIGGAFLWGFVGNEVLKQTLLKELPPFNAFIFPVGMIAFCIALSVALSVLAGWLPSAKASRLDPVEALRYE</sequence>
<evidence type="ECO:0000259" key="12">
    <source>
        <dbReference type="PROSITE" id="PS50893"/>
    </source>
</evidence>
<dbReference type="InterPro" id="IPR015854">
    <property type="entry name" value="ABC_transpr_LolD-like"/>
</dbReference>
<accession>A0A2A6DZL9</accession>
<evidence type="ECO:0000256" key="4">
    <source>
        <dbReference type="ARBA" id="ARBA00022519"/>
    </source>
</evidence>
<dbReference type="GO" id="GO:0005886">
    <property type="term" value="C:plasma membrane"/>
    <property type="evidence" value="ECO:0007669"/>
    <property type="project" value="UniProtKB-SubCell"/>
</dbReference>
<protein>
    <recommendedName>
        <fullName evidence="12">ABC transporter domain-containing protein</fullName>
    </recommendedName>
</protein>
<feature type="transmembrane region" description="Helical" evidence="11">
    <location>
        <begin position="289"/>
        <end position="313"/>
    </location>
</feature>
<dbReference type="InterPro" id="IPR027417">
    <property type="entry name" value="P-loop_NTPase"/>
</dbReference>
<dbReference type="AlphaFoldDB" id="A0A2A6DZL9"/>
<dbReference type="SUPFAM" id="SSF52540">
    <property type="entry name" value="P-loop containing nucleoside triphosphate hydrolases"/>
    <property type="match status" value="1"/>
</dbReference>
<dbReference type="SMART" id="SM00382">
    <property type="entry name" value="AAA"/>
    <property type="match status" value="1"/>
</dbReference>
<dbReference type="GO" id="GO:0016887">
    <property type="term" value="F:ATP hydrolysis activity"/>
    <property type="evidence" value="ECO:0007669"/>
    <property type="project" value="InterPro"/>
</dbReference>
<evidence type="ECO:0000256" key="6">
    <source>
        <dbReference type="ARBA" id="ARBA00022741"/>
    </source>
</evidence>
<evidence type="ECO:0000313" key="13">
    <source>
        <dbReference type="EMBL" id="PDO09947.1"/>
    </source>
</evidence>
<dbReference type="GO" id="GO:0098796">
    <property type="term" value="C:membrane protein complex"/>
    <property type="evidence" value="ECO:0007669"/>
    <property type="project" value="UniProtKB-ARBA"/>
</dbReference>
<dbReference type="FunFam" id="3.40.50.300:FF:000032">
    <property type="entry name" value="Export ABC transporter ATP-binding protein"/>
    <property type="match status" value="1"/>
</dbReference>
<keyword evidence="6" id="KW-0547">Nucleotide-binding</keyword>
<organism evidence="13 14">
    <name type="scientific">Candidatus Reconcilbacillus cellulovorans</name>
    <dbReference type="NCBI Taxonomy" id="1906605"/>
    <lineage>
        <taxon>Bacteria</taxon>
        <taxon>Bacillati</taxon>
        <taxon>Bacillota</taxon>
        <taxon>Bacilli</taxon>
        <taxon>Bacillales</taxon>
        <taxon>Paenibacillaceae</taxon>
        <taxon>Candidatus Reconcilbacillus</taxon>
    </lineage>
</organism>
<dbReference type="InterPro" id="IPR003439">
    <property type="entry name" value="ABC_transporter-like_ATP-bd"/>
</dbReference>
<keyword evidence="2" id="KW-0813">Transport</keyword>
<name>A0A2A6DZL9_9BACL</name>
<feature type="domain" description="ABC transporter" evidence="12">
    <location>
        <begin position="5"/>
        <end position="244"/>
    </location>
</feature>
<comment type="caution">
    <text evidence="13">The sequence shown here is derived from an EMBL/GenBank/DDBJ whole genome shotgun (WGS) entry which is preliminary data.</text>
</comment>
<dbReference type="InterPro" id="IPR025857">
    <property type="entry name" value="MacB_PCD"/>
</dbReference>
<keyword evidence="8 11" id="KW-1133">Transmembrane helix</keyword>
<evidence type="ECO:0000256" key="9">
    <source>
        <dbReference type="ARBA" id="ARBA00023136"/>
    </source>
</evidence>
<feature type="transmembrane region" description="Helical" evidence="11">
    <location>
        <begin position="540"/>
        <end position="565"/>
    </location>
</feature>
<gene>
    <name evidence="13" type="ORF">BLM47_09895</name>
</gene>
<comment type="similarity">
    <text evidence="10">Belongs to the ABC transporter superfamily. Macrolide exporter (TC 3.A.1.122) family.</text>
</comment>
<evidence type="ECO:0000256" key="5">
    <source>
        <dbReference type="ARBA" id="ARBA00022692"/>
    </source>
</evidence>
<evidence type="ECO:0000256" key="2">
    <source>
        <dbReference type="ARBA" id="ARBA00022448"/>
    </source>
</evidence>
<keyword evidence="5 11" id="KW-0812">Transmembrane</keyword>
<dbReference type="GO" id="GO:0022857">
    <property type="term" value="F:transmembrane transporter activity"/>
    <property type="evidence" value="ECO:0007669"/>
    <property type="project" value="TreeGrafter"/>
</dbReference>
<evidence type="ECO:0000256" key="1">
    <source>
        <dbReference type="ARBA" id="ARBA00004429"/>
    </source>
</evidence>
<evidence type="ECO:0000256" key="10">
    <source>
        <dbReference type="ARBA" id="ARBA00038388"/>
    </source>
</evidence>
<feature type="transmembrane region" description="Helical" evidence="11">
    <location>
        <begin position="632"/>
        <end position="656"/>
    </location>
</feature>
<proteinExistence type="inferred from homology"/>
<dbReference type="CDD" id="cd03255">
    <property type="entry name" value="ABC_MJ0796_LolCDE_FtsE"/>
    <property type="match status" value="1"/>
</dbReference>
<feature type="transmembrane region" description="Helical" evidence="11">
    <location>
        <begin position="586"/>
        <end position="612"/>
    </location>
</feature>
<evidence type="ECO:0000256" key="3">
    <source>
        <dbReference type="ARBA" id="ARBA00022475"/>
    </source>
</evidence>
<dbReference type="InterPro" id="IPR017871">
    <property type="entry name" value="ABC_transporter-like_CS"/>
</dbReference>
<dbReference type="InterPro" id="IPR017911">
    <property type="entry name" value="MacB-like_ATP-bd"/>
</dbReference>
<dbReference type="GO" id="GO:0005524">
    <property type="term" value="F:ATP binding"/>
    <property type="evidence" value="ECO:0007669"/>
    <property type="project" value="UniProtKB-KW"/>
</dbReference>
<dbReference type="InterPro" id="IPR003593">
    <property type="entry name" value="AAA+_ATPase"/>
</dbReference>
<evidence type="ECO:0000256" key="8">
    <source>
        <dbReference type="ARBA" id="ARBA00022989"/>
    </source>
</evidence>
<evidence type="ECO:0000313" key="14">
    <source>
        <dbReference type="Proteomes" id="UP000243688"/>
    </source>
</evidence>
<dbReference type="PROSITE" id="PS00211">
    <property type="entry name" value="ABC_TRANSPORTER_1"/>
    <property type="match status" value="1"/>
</dbReference>
<dbReference type="Pfam" id="PF00005">
    <property type="entry name" value="ABC_tran"/>
    <property type="match status" value="1"/>
</dbReference>
<evidence type="ECO:0000256" key="7">
    <source>
        <dbReference type="ARBA" id="ARBA00022840"/>
    </source>
</evidence>
<keyword evidence="3" id="KW-1003">Cell membrane</keyword>
<keyword evidence="4" id="KW-0997">Cell inner membrane</keyword>
<evidence type="ECO:0000256" key="11">
    <source>
        <dbReference type="SAM" id="Phobius"/>
    </source>
</evidence>
<dbReference type="InterPro" id="IPR003838">
    <property type="entry name" value="ABC3_permease_C"/>
</dbReference>
<keyword evidence="9 11" id="KW-0472">Membrane</keyword>
<dbReference type="Pfam" id="PF12704">
    <property type="entry name" value="MacB_PCD"/>
    <property type="match status" value="1"/>
</dbReference>
<dbReference type="Pfam" id="PF02687">
    <property type="entry name" value="FtsX"/>
    <property type="match status" value="1"/>
</dbReference>
<comment type="subcellular location">
    <subcellularLocation>
        <location evidence="1">Cell inner membrane</location>
        <topology evidence="1">Multi-pass membrane protein</topology>
    </subcellularLocation>
</comment>
<dbReference type="Proteomes" id="UP000243688">
    <property type="component" value="Unassembled WGS sequence"/>
</dbReference>
<reference evidence="13 14" key="1">
    <citation type="submission" date="2016-12" db="EMBL/GenBank/DDBJ databases">
        <title>Candidatus Reconcilibacillus cellulovorans genome.</title>
        <authorList>
            <person name="Kolinko S."/>
            <person name="Wu Y.-W."/>
            <person name="Tachea F."/>
            <person name="Denzel E."/>
            <person name="Hiras J."/>
            <person name="Baecker N."/>
            <person name="Chan L.J."/>
            <person name="Eichorst S.A."/>
            <person name="Frey D."/>
            <person name="Adams P.D."/>
            <person name="Pray T."/>
            <person name="Tanjore D."/>
            <person name="Petzold C.J."/>
            <person name="Gladden J.M."/>
            <person name="Simmons B.A."/>
            <person name="Singer S.W."/>
        </authorList>
    </citation>
    <scope>NUCLEOTIDE SEQUENCE [LARGE SCALE GENOMIC DNA]</scope>
    <source>
        <strain evidence="13">JTherm</strain>
    </source>
</reference>
<dbReference type="EMBL" id="MOXJ01000023">
    <property type="protein sequence ID" value="PDO09947.1"/>
    <property type="molecule type" value="Genomic_DNA"/>
</dbReference>
<dbReference type="Gene3D" id="3.40.50.300">
    <property type="entry name" value="P-loop containing nucleotide triphosphate hydrolases"/>
    <property type="match status" value="1"/>
</dbReference>
<dbReference type="PANTHER" id="PTHR24220">
    <property type="entry name" value="IMPORT ATP-BINDING PROTEIN"/>
    <property type="match status" value="1"/>
</dbReference>
<dbReference type="PROSITE" id="PS50893">
    <property type="entry name" value="ABC_TRANSPORTER_2"/>
    <property type="match status" value="1"/>
</dbReference>
<keyword evidence="7" id="KW-0067">ATP-binding</keyword>